<gene>
    <name evidence="1" type="ORF">A3F83_08465</name>
</gene>
<protein>
    <submittedName>
        <fullName evidence="1">Uncharacterized protein</fullName>
    </submittedName>
</protein>
<dbReference type="AlphaFoldDB" id="A0A1F5YY98"/>
<dbReference type="EMBL" id="MFIX01000083">
    <property type="protein sequence ID" value="OGG05170.1"/>
    <property type="molecule type" value="Genomic_DNA"/>
</dbReference>
<comment type="caution">
    <text evidence="1">The sequence shown here is derived from an EMBL/GenBank/DDBJ whole genome shotgun (WGS) entry which is preliminary data.</text>
</comment>
<sequence length="226" mass="25066">MTNQRAAVDRLARDIFPRKVVDVREIFRESLDRYLVEGKVADKEKLEQDKLKISASLVNFVVTGGVLLFREEASPAGEGAGKEAAGAGHPAAAAGKSATGEVGMDEAAIFHLLLKTIVLMLKELNAPDVNLLKISLAKSFRETLQSIFSEETAGEPDRFPVKIFQDKHPDHRIFIGINLRNTRSLGEDIDRIERDTALRKEIVGCVRPTRHSDRNLLKMFSPPINP</sequence>
<evidence type="ECO:0000313" key="1">
    <source>
        <dbReference type="EMBL" id="OGG05170.1"/>
    </source>
</evidence>
<name>A0A1F5YY98_9BACT</name>
<proteinExistence type="predicted"/>
<evidence type="ECO:0000313" key="2">
    <source>
        <dbReference type="Proteomes" id="UP000179129"/>
    </source>
</evidence>
<dbReference type="Proteomes" id="UP000179129">
    <property type="component" value="Unassembled WGS sequence"/>
</dbReference>
<organism evidence="1 2">
    <name type="scientific">Candidatus Glassbacteria bacterium RIFCSPLOWO2_12_FULL_58_11</name>
    <dbReference type="NCBI Taxonomy" id="1817867"/>
    <lineage>
        <taxon>Bacteria</taxon>
        <taxon>Candidatus Glassiibacteriota</taxon>
    </lineage>
</organism>
<accession>A0A1F5YY98</accession>
<reference evidence="1 2" key="1">
    <citation type="journal article" date="2016" name="Nat. Commun.">
        <title>Thousands of microbial genomes shed light on interconnected biogeochemical processes in an aquifer system.</title>
        <authorList>
            <person name="Anantharaman K."/>
            <person name="Brown C.T."/>
            <person name="Hug L.A."/>
            <person name="Sharon I."/>
            <person name="Castelle C.J."/>
            <person name="Probst A.J."/>
            <person name="Thomas B.C."/>
            <person name="Singh A."/>
            <person name="Wilkins M.J."/>
            <person name="Karaoz U."/>
            <person name="Brodie E.L."/>
            <person name="Williams K.H."/>
            <person name="Hubbard S.S."/>
            <person name="Banfield J.F."/>
        </authorList>
    </citation>
    <scope>NUCLEOTIDE SEQUENCE [LARGE SCALE GENOMIC DNA]</scope>
</reference>